<evidence type="ECO:0000256" key="1">
    <source>
        <dbReference type="SAM" id="MobiDB-lite"/>
    </source>
</evidence>
<accession>A0A2R6NHY8</accession>
<keyword evidence="3" id="KW-1185">Reference proteome</keyword>
<proteinExistence type="predicted"/>
<feature type="compositionally biased region" description="Polar residues" evidence="1">
    <location>
        <begin position="64"/>
        <end position="81"/>
    </location>
</feature>
<comment type="caution">
    <text evidence="2">The sequence shown here is derived from an EMBL/GenBank/DDBJ whole genome shotgun (WGS) entry which is preliminary data.</text>
</comment>
<dbReference type="EMBL" id="MLYV02001236">
    <property type="protein sequence ID" value="PSR71868.1"/>
    <property type="molecule type" value="Genomic_DNA"/>
</dbReference>
<dbReference type="AlphaFoldDB" id="A0A2R6NHY8"/>
<dbReference type="Proteomes" id="UP000186601">
    <property type="component" value="Unassembled WGS sequence"/>
</dbReference>
<feature type="region of interest" description="Disordered" evidence="1">
    <location>
        <begin position="1"/>
        <end position="88"/>
    </location>
</feature>
<sequence length="88" mass="9782">MFGERVRRQGSVGYRSVRHPESLKVVRQSRKDKREEQRCGGLQGMGPSHPDKPDSPSSPFSAAQCATSPQLEISNNAQQTNDDNRKDA</sequence>
<organism evidence="2 3">
    <name type="scientific">Hermanssonia centrifuga</name>
    <dbReference type="NCBI Taxonomy" id="98765"/>
    <lineage>
        <taxon>Eukaryota</taxon>
        <taxon>Fungi</taxon>
        <taxon>Dikarya</taxon>
        <taxon>Basidiomycota</taxon>
        <taxon>Agaricomycotina</taxon>
        <taxon>Agaricomycetes</taxon>
        <taxon>Polyporales</taxon>
        <taxon>Meruliaceae</taxon>
        <taxon>Hermanssonia</taxon>
    </lineage>
</organism>
<protein>
    <submittedName>
        <fullName evidence="2">Uncharacterized protein</fullName>
    </submittedName>
</protein>
<name>A0A2R6NHY8_9APHY</name>
<evidence type="ECO:0000313" key="3">
    <source>
        <dbReference type="Proteomes" id="UP000186601"/>
    </source>
</evidence>
<gene>
    <name evidence="2" type="ORF">PHLCEN_2v12253</name>
</gene>
<reference evidence="2 3" key="1">
    <citation type="submission" date="2018-02" db="EMBL/GenBank/DDBJ databases">
        <title>Genome sequence of the basidiomycete white-rot fungus Phlebia centrifuga.</title>
        <authorList>
            <person name="Granchi Z."/>
            <person name="Peng M."/>
            <person name="de Vries R.P."/>
            <person name="Hilden K."/>
            <person name="Makela M.R."/>
            <person name="Grigoriev I."/>
            <person name="Riley R."/>
        </authorList>
    </citation>
    <scope>NUCLEOTIDE SEQUENCE [LARGE SCALE GENOMIC DNA]</scope>
    <source>
        <strain evidence="2 3">FBCC195</strain>
    </source>
</reference>
<evidence type="ECO:0000313" key="2">
    <source>
        <dbReference type="EMBL" id="PSR71868.1"/>
    </source>
</evidence>